<name>A0A2Z2N0V7_9EURY</name>
<feature type="compositionally biased region" description="Basic and acidic residues" evidence="7">
    <location>
        <begin position="149"/>
        <end position="160"/>
    </location>
</feature>
<feature type="region of interest" description="Disordered" evidence="7">
    <location>
        <begin position="149"/>
        <end position="187"/>
    </location>
</feature>
<keyword evidence="4" id="KW-0732">Signal</keyword>
<dbReference type="InterPro" id="IPR007562">
    <property type="entry name" value="Transglutaminase-like_domain"/>
</dbReference>
<dbReference type="Proteomes" id="UP000250085">
    <property type="component" value="Chromosome"/>
</dbReference>
<dbReference type="InterPro" id="IPR038765">
    <property type="entry name" value="Papain-like_cys_pep_sf"/>
</dbReference>
<evidence type="ECO:0000256" key="3">
    <source>
        <dbReference type="ARBA" id="ARBA00022525"/>
    </source>
</evidence>
<dbReference type="Pfam" id="PF04473">
    <property type="entry name" value="DUF553"/>
    <property type="match status" value="1"/>
</dbReference>
<dbReference type="KEGG" id="trl:A3L10_10165"/>
<evidence type="ECO:0000259" key="8">
    <source>
        <dbReference type="Pfam" id="PF04473"/>
    </source>
</evidence>
<evidence type="ECO:0000256" key="1">
    <source>
        <dbReference type="ARBA" id="ARBA00004613"/>
    </source>
</evidence>
<feature type="domain" description="Transglutaminase-like" evidence="8">
    <location>
        <begin position="387"/>
        <end position="542"/>
    </location>
</feature>
<sequence>MQEKDLHYLITRIINPYLNWVIVELRSGNRVVYGRDGYTGLKWTDHTIGDFLASDLEEWRNELWYKYRDNFFERGHEIIDSLLDIIVRIEAKLPDSETKERVMKDLWEMAEKVGDYLEIGDYVDSKRPEVESKAAKIKREDEELKKRMVKEAHEHRDEKTIVLSQDGNQTRDSTYKPAVSRDSKPSNGGHKFSWKNFVAFSLAVLLLFALWDLAHNDGAIISKVLPTGNNERVLEPNGGSDGSSQTLSPSFFNGSNTSKDGSTIDEHKAESSSHDADNDGLDDNMEISQTGTDPLNPDTDGDGLSDGEEVLEYNTNPLVNDTDDDGLTDKAEVVTYHSDPLNADSDGDYLPDGYEVKIGTDPTSDWRYGSIDEETLKAGLSKLLRERIKGISEQFWEYNSTLDRAWAILQWIDENIQYNDTKAEYVDKSVEMWDYLSSYNKEYYANLTRLQAVNDTVFRYKSGICGDYALLTAAFLLEANVSPIYVLSIDYVDQEVGHATVAVKLEKEYFVLDQHLPMIPLGNYYWFSIWGGLGEISNVTFYRVALNENGEVDIRNWTWRSGSLKKRAYKFTSQDLEVVLNLTKEMFTELYPGYQQDQRLKRNAEADLESIKQRNESARTLLPVGFHKGWTLWWSDPGFQLYYHPLLAEKLVRYYWPGPAFSNEDWVGPIRECDRYYLLVDSDEYNTVLIQDSEGDSYEINRMVMVLQIAT</sequence>
<dbReference type="PANTHER" id="PTHR37467:SF1">
    <property type="entry name" value="EXPORTED CALCIUM-BINDING GLYCOPROTEIN"/>
    <property type="match status" value="1"/>
</dbReference>
<evidence type="ECO:0000256" key="7">
    <source>
        <dbReference type="SAM" id="MobiDB-lite"/>
    </source>
</evidence>
<gene>
    <name evidence="9" type="ORF">A3L10_10165</name>
</gene>
<organism evidence="9 10">
    <name type="scientific">Thermococcus radiotolerans</name>
    <dbReference type="NCBI Taxonomy" id="187880"/>
    <lineage>
        <taxon>Archaea</taxon>
        <taxon>Methanobacteriati</taxon>
        <taxon>Methanobacteriota</taxon>
        <taxon>Thermococci</taxon>
        <taxon>Thermococcales</taxon>
        <taxon>Thermococcaceae</taxon>
        <taxon>Thermococcus</taxon>
    </lineage>
</organism>
<evidence type="ECO:0000256" key="2">
    <source>
        <dbReference type="ARBA" id="ARBA00007458"/>
    </source>
</evidence>
<comment type="subcellular location">
    <subcellularLocation>
        <location evidence="1">Secreted</location>
    </subcellularLocation>
</comment>
<feature type="compositionally biased region" description="Polar residues" evidence="7">
    <location>
        <begin position="242"/>
        <end position="261"/>
    </location>
</feature>
<comment type="similarity">
    <text evidence="2">Belongs to the UPF0252 family.</text>
</comment>
<feature type="coiled-coil region" evidence="6">
    <location>
        <begin position="594"/>
        <end position="621"/>
    </location>
</feature>
<evidence type="ECO:0000256" key="4">
    <source>
        <dbReference type="ARBA" id="ARBA00022729"/>
    </source>
</evidence>
<dbReference type="InterPro" id="IPR053180">
    <property type="entry name" value="Ca-binding_acidic-repeat"/>
</dbReference>
<dbReference type="GO" id="GO:0005509">
    <property type="term" value="F:calcium ion binding"/>
    <property type="evidence" value="ECO:0007669"/>
    <property type="project" value="InterPro"/>
</dbReference>
<reference evidence="9 10" key="1">
    <citation type="submission" date="2016-04" db="EMBL/GenBank/DDBJ databases">
        <title>Complete genome sequence of Thermococcus radiotolerans type strain EJ2.</title>
        <authorList>
            <person name="Oger P.M."/>
        </authorList>
    </citation>
    <scope>NUCLEOTIDE SEQUENCE [LARGE SCALE GENOMIC DNA]</scope>
    <source>
        <strain evidence="9 10">EJ2</strain>
    </source>
</reference>
<dbReference type="Pfam" id="PF18884">
    <property type="entry name" value="TSP3_bac"/>
    <property type="match status" value="4"/>
</dbReference>
<evidence type="ECO:0000313" key="10">
    <source>
        <dbReference type="Proteomes" id="UP000250085"/>
    </source>
</evidence>
<dbReference type="Gene3D" id="3.10.620.30">
    <property type="match status" value="1"/>
</dbReference>
<feature type="region of interest" description="Disordered" evidence="7">
    <location>
        <begin position="232"/>
        <end position="308"/>
    </location>
</feature>
<dbReference type="RefSeq" id="WP_088867500.1">
    <property type="nucleotide sequence ID" value="NZ_CP015106.1"/>
</dbReference>
<dbReference type="OrthoDB" id="86147at2157"/>
<dbReference type="GeneID" id="33329216"/>
<dbReference type="SUPFAM" id="SSF103647">
    <property type="entry name" value="TSP type-3 repeat"/>
    <property type="match status" value="1"/>
</dbReference>
<keyword evidence="10" id="KW-1185">Reference proteome</keyword>
<feature type="compositionally biased region" description="Basic and acidic residues" evidence="7">
    <location>
        <begin position="262"/>
        <end position="277"/>
    </location>
</feature>
<evidence type="ECO:0000256" key="5">
    <source>
        <dbReference type="ARBA" id="ARBA00022837"/>
    </source>
</evidence>
<keyword evidence="6" id="KW-0175">Coiled coil</keyword>
<proteinExistence type="inferred from homology"/>
<protein>
    <recommendedName>
        <fullName evidence="8">Transglutaminase-like domain-containing protein</fullName>
    </recommendedName>
</protein>
<dbReference type="EMBL" id="CP015106">
    <property type="protein sequence ID" value="ASJ15471.1"/>
    <property type="molecule type" value="Genomic_DNA"/>
</dbReference>
<keyword evidence="3" id="KW-0964">Secreted</keyword>
<feature type="compositionally biased region" description="Acidic residues" evidence="7">
    <location>
        <begin position="299"/>
        <end position="308"/>
    </location>
</feature>
<dbReference type="Gene3D" id="4.10.1080.10">
    <property type="entry name" value="TSP type-3 repeat"/>
    <property type="match status" value="1"/>
</dbReference>
<evidence type="ECO:0000313" key="9">
    <source>
        <dbReference type="EMBL" id="ASJ15471.1"/>
    </source>
</evidence>
<dbReference type="InterPro" id="IPR028974">
    <property type="entry name" value="TSP_type-3_rpt"/>
</dbReference>
<evidence type="ECO:0000256" key="6">
    <source>
        <dbReference type="SAM" id="Coils"/>
    </source>
</evidence>
<dbReference type="InterPro" id="IPR059100">
    <property type="entry name" value="TSP3_bac"/>
</dbReference>
<dbReference type="SUPFAM" id="SSF54001">
    <property type="entry name" value="Cysteine proteinases"/>
    <property type="match status" value="1"/>
</dbReference>
<dbReference type="AlphaFoldDB" id="A0A2Z2N0V7"/>
<feature type="compositionally biased region" description="Polar residues" evidence="7">
    <location>
        <begin position="162"/>
        <end position="172"/>
    </location>
</feature>
<keyword evidence="5" id="KW-0106">Calcium</keyword>
<accession>A0A2Z2N0V7</accession>
<dbReference type="PANTHER" id="PTHR37467">
    <property type="entry name" value="EXPORTED CALCIUM-BINDING GLYCOPROTEIN-RELATED"/>
    <property type="match status" value="1"/>
</dbReference>